<evidence type="ECO:0008006" key="4">
    <source>
        <dbReference type="Google" id="ProtNLM"/>
    </source>
</evidence>
<dbReference type="InterPro" id="IPR012132">
    <property type="entry name" value="GMC_OxRdtase"/>
</dbReference>
<dbReference type="Gene3D" id="3.50.50.60">
    <property type="entry name" value="FAD/NAD(P)-binding domain"/>
    <property type="match status" value="1"/>
</dbReference>
<feature type="non-terminal residue" evidence="2">
    <location>
        <position position="168"/>
    </location>
</feature>
<dbReference type="InterPro" id="IPR036188">
    <property type="entry name" value="FAD/NAD-bd_sf"/>
</dbReference>
<comment type="caution">
    <text evidence="2">The sequence shown here is derived from an EMBL/GenBank/DDBJ whole genome shotgun (WGS) entry which is preliminary data.</text>
</comment>
<gene>
    <name evidence="2" type="ORF">B0H17DRAFT_956808</name>
</gene>
<accession>A0AAD7CND6</accession>
<sequence length="168" mass="18283">GSIDDFNHYAELTGDLGWSWDQIFKYFLKNEKWTPSTDLHNTSAQFDPSVHSAHGITPVSLDGSGWPLGPRVIQVTKQLPDGFPFNLDMNSGKPLGVGTWTIAVPESINSRGKHSSSASSYLAPEFARRPDLHVLLHAQITKLVDHLDVGGKLAFGGIQFSQAGTNLS</sequence>
<dbReference type="AlphaFoldDB" id="A0AAD7CND6"/>
<dbReference type="GO" id="GO:0050660">
    <property type="term" value="F:flavin adenine dinucleotide binding"/>
    <property type="evidence" value="ECO:0007669"/>
    <property type="project" value="InterPro"/>
</dbReference>
<dbReference type="PANTHER" id="PTHR11552">
    <property type="entry name" value="GLUCOSE-METHANOL-CHOLINE GMC OXIDOREDUCTASE"/>
    <property type="match status" value="1"/>
</dbReference>
<dbReference type="EMBL" id="JARKIE010000318">
    <property type="protein sequence ID" value="KAJ7654789.1"/>
    <property type="molecule type" value="Genomic_DNA"/>
</dbReference>
<dbReference type="Proteomes" id="UP001221757">
    <property type="component" value="Unassembled WGS sequence"/>
</dbReference>
<dbReference type="SUPFAM" id="SSF51905">
    <property type="entry name" value="FAD/NAD(P)-binding domain"/>
    <property type="match status" value="1"/>
</dbReference>
<keyword evidence="3" id="KW-1185">Reference proteome</keyword>
<protein>
    <recommendedName>
        <fullName evidence="4">Glucose-methanol-choline oxidoreductase N-terminal domain-containing protein</fullName>
    </recommendedName>
</protein>
<organism evidence="2 3">
    <name type="scientific">Mycena rosella</name>
    <name type="common">Pink bonnet</name>
    <name type="synonym">Agaricus rosellus</name>
    <dbReference type="NCBI Taxonomy" id="1033263"/>
    <lineage>
        <taxon>Eukaryota</taxon>
        <taxon>Fungi</taxon>
        <taxon>Dikarya</taxon>
        <taxon>Basidiomycota</taxon>
        <taxon>Agaricomycotina</taxon>
        <taxon>Agaricomycetes</taxon>
        <taxon>Agaricomycetidae</taxon>
        <taxon>Agaricales</taxon>
        <taxon>Marasmiineae</taxon>
        <taxon>Mycenaceae</taxon>
        <taxon>Mycena</taxon>
    </lineage>
</organism>
<reference evidence="2" key="1">
    <citation type="submission" date="2023-03" db="EMBL/GenBank/DDBJ databases">
        <title>Massive genome expansion in bonnet fungi (Mycena s.s.) driven by repeated elements and novel gene families across ecological guilds.</title>
        <authorList>
            <consortium name="Lawrence Berkeley National Laboratory"/>
            <person name="Harder C.B."/>
            <person name="Miyauchi S."/>
            <person name="Viragh M."/>
            <person name="Kuo A."/>
            <person name="Thoen E."/>
            <person name="Andreopoulos B."/>
            <person name="Lu D."/>
            <person name="Skrede I."/>
            <person name="Drula E."/>
            <person name="Henrissat B."/>
            <person name="Morin E."/>
            <person name="Kohler A."/>
            <person name="Barry K."/>
            <person name="LaButti K."/>
            <person name="Morin E."/>
            <person name="Salamov A."/>
            <person name="Lipzen A."/>
            <person name="Mereny Z."/>
            <person name="Hegedus B."/>
            <person name="Baldrian P."/>
            <person name="Stursova M."/>
            <person name="Weitz H."/>
            <person name="Taylor A."/>
            <person name="Grigoriev I.V."/>
            <person name="Nagy L.G."/>
            <person name="Martin F."/>
            <person name="Kauserud H."/>
        </authorList>
    </citation>
    <scope>NUCLEOTIDE SEQUENCE</scope>
    <source>
        <strain evidence="2">CBHHK067</strain>
    </source>
</reference>
<evidence type="ECO:0000256" key="1">
    <source>
        <dbReference type="ARBA" id="ARBA00010790"/>
    </source>
</evidence>
<comment type="similarity">
    <text evidence="1">Belongs to the GMC oxidoreductase family.</text>
</comment>
<name>A0AAD7CND6_MYCRO</name>
<proteinExistence type="inferred from homology"/>
<dbReference type="Gene3D" id="3.30.560.10">
    <property type="entry name" value="Glucose Oxidase, domain 3"/>
    <property type="match status" value="1"/>
</dbReference>
<dbReference type="PANTHER" id="PTHR11552:SF147">
    <property type="entry name" value="CHOLINE DEHYDROGENASE, MITOCHONDRIAL"/>
    <property type="match status" value="1"/>
</dbReference>
<evidence type="ECO:0000313" key="3">
    <source>
        <dbReference type="Proteomes" id="UP001221757"/>
    </source>
</evidence>
<dbReference type="GO" id="GO:0016491">
    <property type="term" value="F:oxidoreductase activity"/>
    <property type="evidence" value="ECO:0007669"/>
    <property type="project" value="TreeGrafter"/>
</dbReference>
<evidence type="ECO:0000313" key="2">
    <source>
        <dbReference type="EMBL" id="KAJ7654789.1"/>
    </source>
</evidence>